<dbReference type="AlphaFoldDB" id="E0I8T6"/>
<dbReference type="eggNOG" id="ENOG5033DM7">
    <property type="taxonomic scope" value="Bacteria"/>
</dbReference>
<gene>
    <name evidence="1" type="ORF">PaecuDRAFT_2067</name>
</gene>
<reference evidence="1 2" key="1">
    <citation type="submission" date="2010-07" db="EMBL/GenBank/DDBJ databases">
        <title>The draft genome of Paenibacillus curdlanolyticus YK9.</title>
        <authorList>
            <consortium name="US DOE Joint Genome Institute (JGI-PGF)"/>
            <person name="Lucas S."/>
            <person name="Copeland A."/>
            <person name="Lapidus A."/>
            <person name="Cheng J.-F."/>
            <person name="Bruce D."/>
            <person name="Goodwin L."/>
            <person name="Pitluck S."/>
            <person name="Land M.L."/>
            <person name="Hauser L."/>
            <person name="Chang Y.-J."/>
            <person name="Jeffries C."/>
            <person name="Anderson I.J."/>
            <person name="Johnson E."/>
            <person name="Loganathan U."/>
            <person name="Mulhopadhyay B."/>
            <person name="Kyrpides N."/>
            <person name="Woyke T.J."/>
        </authorList>
    </citation>
    <scope>NUCLEOTIDE SEQUENCE [LARGE SCALE GENOMIC DNA]</scope>
    <source>
        <strain evidence="1 2">YK9</strain>
    </source>
</reference>
<organism evidence="1 2">
    <name type="scientific">Paenibacillus curdlanolyticus YK9</name>
    <dbReference type="NCBI Taxonomy" id="717606"/>
    <lineage>
        <taxon>Bacteria</taxon>
        <taxon>Bacillati</taxon>
        <taxon>Bacillota</taxon>
        <taxon>Bacilli</taxon>
        <taxon>Bacillales</taxon>
        <taxon>Paenibacillaceae</taxon>
        <taxon>Paenibacillus</taxon>
    </lineage>
</organism>
<name>E0I8T6_9BACL</name>
<sequence length="125" mass="14178">MRGDWMEEKCGASWDTSRHQAMRKDGSLMGVKHAREYVDILRDLTEAVSAIPNSFTFFEMTKEEWEELGEEERAEVMEALADDVFYGLGQQTDIRVGDGAVVYAAKHHVIEVVQGDNVTQVVRLI</sequence>
<evidence type="ECO:0000313" key="1">
    <source>
        <dbReference type="EMBL" id="EFM10820.1"/>
    </source>
</evidence>
<keyword evidence="2" id="KW-1185">Reference proteome</keyword>
<evidence type="ECO:0000313" key="2">
    <source>
        <dbReference type="Proteomes" id="UP000005387"/>
    </source>
</evidence>
<dbReference type="EMBL" id="AEDD01000005">
    <property type="protein sequence ID" value="EFM10820.1"/>
    <property type="molecule type" value="Genomic_DNA"/>
</dbReference>
<protein>
    <submittedName>
        <fullName evidence="1">Uncharacterized protein</fullName>
    </submittedName>
</protein>
<dbReference type="Proteomes" id="UP000005387">
    <property type="component" value="Unassembled WGS sequence"/>
</dbReference>
<accession>E0I8T6</accession>
<dbReference type="STRING" id="717606.PaecuDRAFT_2067"/>
<proteinExistence type="predicted"/>